<protein>
    <submittedName>
        <fullName evidence="2">Uncharacterized protein</fullName>
    </submittedName>
</protein>
<organism evidence="2 3">
    <name type="scientific">Fusarium equiseti</name>
    <name type="common">Fusarium scirpi</name>
    <dbReference type="NCBI Taxonomy" id="61235"/>
    <lineage>
        <taxon>Eukaryota</taxon>
        <taxon>Fungi</taxon>
        <taxon>Dikarya</taxon>
        <taxon>Ascomycota</taxon>
        <taxon>Pezizomycotina</taxon>
        <taxon>Sordariomycetes</taxon>
        <taxon>Hypocreomycetidae</taxon>
        <taxon>Hypocreales</taxon>
        <taxon>Nectriaceae</taxon>
        <taxon>Fusarium</taxon>
        <taxon>Fusarium incarnatum-equiseti species complex</taxon>
    </lineage>
</organism>
<comment type="caution">
    <text evidence="2">The sequence shown here is derived from an EMBL/GenBank/DDBJ whole genome shotgun (WGS) entry which is preliminary data.</text>
</comment>
<accession>A0ABQ8RPY7</accession>
<evidence type="ECO:0000256" key="1">
    <source>
        <dbReference type="SAM" id="MobiDB-lite"/>
    </source>
</evidence>
<name>A0ABQ8RPY7_FUSEQ</name>
<feature type="compositionally biased region" description="Polar residues" evidence="1">
    <location>
        <begin position="169"/>
        <end position="180"/>
    </location>
</feature>
<gene>
    <name evidence="2" type="ORF">NW768_001186</name>
</gene>
<dbReference type="EMBL" id="JAOQBH010000002">
    <property type="protein sequence ID" value="KAJ4139841.1"/>
    <property type="molecule type" value="Genomic_DNA"/>
</dbReference>
<feature type="compositionally biased region" description="Low complexity" evidence="1">
    <location>
        <begin position="146"/>
        <end position="163"/>
    </location>
</feature>
<keyword evidence="3" id="KW-1185">Reference proteome</keyword>
<feature type="region of interest" description="Disordered" evidence="1">
    <location>
        <begin position="1"/>
        <end position="26"/>
    </location>
</feature>
<evidence type="ECO:0000313" key="3">
    <source>
        <dbReference type="Proteomes" id="UP001152024"/>
    </source>
</evidence>
<evidence type="ECO:0000313" key="2">
    <source>
        <dbReference type="EMBL" id="KAJ4139841.1"/>
    </source>
</evidence>
<reference evidence="2" key="1">
    <citation type="submission" date="2022-09" db="EMBL/GenBank/DDBJ databases">
        <title>Fusarium specimens isolated from Avocado Roots.</title>
        <authorList>
            <person name="Stajich J."/>
            <person name="Roper C."/>
            <person name="Heimlech-Rivalta G."/>
        </authorList>
    </citation>
    <scope>NUCLEOTIDE SEQUENCE</scope>
    <source>
        <strain evidence="2">CF00095</strain>
    </source>
</reference>
<feature type="region of interest" description="Disordered" evidence="1">
    <location>
        <begin position="139"/>
        <end position="226"/>
    </location>
</feature>
<sequence>MSTEADTSNVGEQASPPPKTPKKKPVIAKDDNEAIDKQRQAAINCIDASVKDHPQLYKKVTEHIRNTTVRRGWAENNLYKMFMHWSEFAETDERPKLDYMIATLAIHKSFKANQHKFLLEVSRRGLDEWVENKLKVPAQTVTSSKPTAPEAQQTAAQAEQQTPKIKTEPGSQSTSSNTIHPSIEGDNIPAPPTGVKRSAPSQSSEPMNKRANFGTKQALGTPKPTVPMLQLPQQRIVFREAGTQTDQTLAIEEASREMRMTTAENKERGRKMDEQFEMLRDITGMLNNYRGSGSSQLTQTRPAISSVQQQAIQLPAQDVFSFQPGTFQSGAFQPGSRGGPTFFYHPNREW</sequence>
<feature type="compositionally biased region" description="Polar residues" evidence="1">
    <location>
        <begin position="1"/>
        <end position="12"/>
    </location>
</feature>
<proteinExistence type="predicted"/>
<dbReference type="Proteomes" id="UP001152024">
    <property type="component" value="Unassembled WGS sequence"/>
</dbReference>